<keyword evidence="6" id="KW-0328">Glycosyltransferase</keyword>
<protein>
    <recommendedName>
        <fullName evidence="5">ceramide glucosyltransferase</fullName>
        <ecNumber evidence="5">2.4.1.80</ecNumber>
    </recommendedName>
</protein>
<dbReference type="GO" id="GO:0006679">
    <property type="term" value="P:glucosylceramide biosynthetic process"/>
    <property type="evidence" value="ECO:0007669"/>
    <property type="project" value="TreeGrafter"/>
</dbReference>
<evidence type="ECO:0000256" key="1">
    <source>
        <dbReference type="ARBA" id="ARBA00004141"/>
    </source>
</evidence>
<keyword evidence="7" id="KW-0808">Transferase</keyword>
<evidence type="ECO:0000256" key="8">
    <source>
        <dbReference type="ARBA" id="ARBA00022692"/>
    </source>
</evidence>
<evidence type="ECO:0000256" key="2">
    <source>
        <dbReference type="ARBA" id="ARBA00004760"/>
    </source>
</evidence>
<sequence>QYELLFCVQDDDDASISIVRHLREKYPNVDVHLFIGGENAGLNPKVNNMLPAYMNCKYQLFLISDSSIRMTNVALVDMIGRMDDNIAQVHQLPFCADREEWGPNLEQVYFGTEQSCMYLFADCMNMICTSGMSVLIRKEALEECGGLAEFGDFLAEDYFIADRLRNKGWSSTISGLPAIQNSGCVTAESLEGRLCRWAKLRYAVMPQLILIEPLHDWLINTTLFSISMWNLTICDPISCFLTLTSLWITSDYFLFKTVNGGQTPFPVSRFLLLWLRRETFAHRVYLKVLCNPEITWRKGTFRLEWGGRIKAQTDKAE</sequence>
<accession>A0AAN5HZY4</accession>
<name>A0AAN5HZY4_9BILA</name>
<keyword evidence="10" id="KW-0472">Membrane</keyword>
<dbReference type="PANTHER" id="PTHR12726:SF0">
    <property type="entry name" value="CERAMIDE GLUCOSYLTRANSFERASE"/>
    <property type="match status" value="1"/>
</dbReference>
<comment type="pathway">
    <text evidence="3">Sphingolipid metabolism.</text>
</comment>
<evidence type="ECO:0000256" key="5">
    <source>
        <dbReference type="ARBA" id="ARBA00012699"/>
    </source>
</evidence>
<keyword evidence="12" id="KW-1185">Reference proteome</keyword>
<dbReference type="GO" id="GO:0008120">
    <property type="term" value="F:ceramide glucosyltransferase activity"/>
    <property type="evidence" value="ECO:0007669"/>
    <property type="project" value="UniProtKB-EC"/>
</dbReference>
<dbReference type="InterPro" id="IPR025993">
    <property type="entry name" value="Ceramide_glucosylTrfase"/>
</dbReference>
<dbReference type="Gene3D" id="3.90.550.10">
    <property type="entry name" value="Spore Coat Polysaccharide Biosynthesis Protein SpsA, Chain A"/>
    <property type="match status" value="1"/>
</dbReference>
<dbReference type="InterPro" id="IPR029044">
    <property type="entry name" value="Nucleotide-diphossugar_trans"/>
</dbReference>
<keyword evidence="8" id="KW-0812">Transmembrane</keyword>
<comment type="pathway">
    <text evidence="2">Lipid metabolism; sphingolipid metabolism.</text>
</comment>
<comment type="similarity">
    <text evidence="4">Belongs to the glycosyltransferase 2 family.</text>
</comment>
<dbReference type="GO" id="GO:0016020">
    <property type="term" value="C:membrane"/>
    <property type="evidence" value="ECO:0007669"/>
    <property type="project" value="UniProtKB-SubCell"/>
</dbReference>
<evidence type="ECO:0000256" key="10">
    <source>
        <dbReference type="ARBA" id="ARBA00023136"/>
    </source>
</evidence>
<evidence type="ECO:0000256" key="4">
    <source>
        <dbReference type="ARBA" id="ARBA00006739"/>
    </source>
</evidence>
<dbReference type="SUPFAM" id="SSF53448">
    <property type="entry name" value="Nucleotide-diphospho-sugar transferases"/>
    <property type="match status" value="1"/>
</dbReference>
<dbReference type="Proteomes" id="UP001328107">
    <property type="component" value="Unassembled WGS sequence"/>
</dbReference>
<evidence type="ECO:0000313" key="12">
    <source>
        <dbReference type="Proteomes" id="UP001328107"/>
    </source>
</evidence>
<gene>
    <name evidence="11" type="ORF">PMAYCL1PPCAC_16546</name>
</gene>
<dbReference type="EMBL" id="BTRK01000004">
    <property type="protein sequence ID" value="GMR46351.1"/>
    <property type="molecule type" value="Genomic_DNA"/>
</dbReference>
<comment type="caution">
    <text evidence="11">The sequence shown here is derived from an EMBL/GenBank/DDBJ whole genome shotgun (WGS) entry which is preliminary data.</text>
</comment>
<evidence type="ECO:0000256" key="7">
    <source>
        <dbReference type="ARBA" id="ARBA00022679"/>
    </source>
</evidence>
<keyword evidence="9" id="KW-1133">Transmembrane helix</keyword>
<dbReference type="EC" id="2.4.1.80" evidence="5"/>
<feature type="non-terminal residue" evidence="11">
    <location>
        <position position="1"/>
    </location>
</feature>
<organism evidence="11 12">
    <name type="scientific">Pristionchus mayeri</name>
    <dbReference type="NCBI Taxonomy" id="1317129"/>
    <lineage>
        <taxon>Eukaryota</taxon>
        <taxon>Metazoa</taxon>
        <taxon>Ecdysozoa</taxon>
        <taxon>Nematoda</taxon>
        <taxon>Chromadorea</taxon>
        <taxon>Rhabditida</taxon>
        <taxon>Rhabditina</taxon>
        <taxon>Diplogasteromorpha</taxon>
        <taxon>Diplogasteroidea</taxon>
        <taxon>Neodiplogasteridae</taxon>
        <taxon>Pristionchus</taxon>
    </lineage>
</organism>
<evidence type="ECO:0000256" key="6">
    <source>
        <dbReference type="ARBA" id="ARBA00022676"/>
    </source>
</evidence>
<reference evidence="12" key="1">
    <citation type="submission" date="2022-10" db="EMBL/GenBank/DDBJ databases">
        <title>Genome assembly of Pristionchus species.</title>
        <authorList>
            <person name="Yoshida K."/>
            <person name="Sommer R.J."/>
        </authorList>
    </citation>
    <scope>NUCLEOTIDE SEQUENCE [LARGE SCALE GENOMIC DNA]</scope>
    <source>
        <strain evidence="12">RS5460</strain>
    </source>
</reference>
<evidence type="ECO:0000313" key="11">
    <source>
        <dbReference type="EMBL" id="GMR46351.1"/>
    </source>
</evidence>
<evidence type="ECO:0000256" key="3">
    <source>
        <dbReference type="ARBA" id="ARBA00004991"/>
    </source>
</evidence>
<evidence type="ECO:0000256" key="9">
    <source>
        <dbReference type="ARBA" id="ARBA00022989"/>
    </source>
</evidence>
<comment type="subcellular location">
    <subcellularLocation>
        <location evidence="1">Membrane</location>
        <topology evidence="1">Multi-pass membrane protein</topology>
    </subcellularLocation>
</comment>
<dbReference type="Pfam" id="PF13506">
    <property type="entry name" value="Glyco_transf_21"/>
    <property type="match status" value="1"/>
</dbReference>
<dbReference type="PANTHER" id="PTHR12726">
    <property type="entry name" value="CERAMIDE GLUCOSYLTRANSFERASE"/>
    <property type="match status" value="1"/>
</dbReference>
<proteinExistence type="inferred from homology"/>
<dbReference type="AlphaFoldDB" id="A0AAN5HZY4"/>